<dbReference type="RefSeq" id="WP_344534918.1">
    <property type="nucleotide sequence ID" value="NZ_BAAATM010000003.1"/>
</dbReference>
<dbReference type="Proteomes" id="UP001501095">
    <property type="component" value="Unassembled WGS sequence"/>
</dbReference>
<keyword evidence="2" id="KW-1185">Reference proteome</keyword>
<name>A0ABN3NGK5_9ACTN</name>
<gene>
    <name evidence="1" type="ORF">GCM10010423_12800</name>
</gene>
<dbReference type="EMBL" id="BAAATM010000003">
    <property type="protein sequence ID" value="GAA2521518.1"/>
    <property type="molecule type" value="Genomic_DNA"/>
</dbReference>
<organism evidence="1 2">
    <name type="scientific">Streptomyces levis</name>
    <dbReference type="NCBI Taxonomy" id="285566"/>
    <lineage>
        <taxon>Bacteria</taxon>
        <taxon>Bacillati</taxon>
        <taxon>Actinomycetota</taxon>
        <taxon>Actinomycetes</taxon>
        <taxon>Kitasatosporales</taxon>
        <taxon>Streptomycetaceae</taxon>
        <taxon>Streptomyces</taxon>
    </lineage>
</organism>
<reference evidence="1 2" key="1">
    <citation type="journal article" date="2019" name="Int. J. Syst. Evol. Microbiol.">
        <title>The Global Catalogue of Microorganisms (GCM) 10K type strain sequencing project: providing services to taxonomists for standard genome sequencing and annotation.</title>
        <authorList>
            <consortium name="The Broad Institute Genomics Platform"/>
            <consortium name="The Broad Institute Genome Sequencing Center for Infectious Disease"/>
            <person name="Wu L."/>
            <person name="Ma J."/>
        </authorList>
    </citation>
    <scope>NUCLEOTIDE SEQUENCE [LARGE SCALE GENOMIC DNA]</scope>
    <source>
        <strain evidence="1 2">JCM 6924</strain>
    </source>
</reference>
<comment type="caution">
    <text evidence="1">The sequence shown here is derived from an EMBL/GenBank/DDBJ whole genome shotgun (WGS) entry which is preliminary data.</text>
</comment>
<evidence type="ECO:0000313" key="1">
    <source>
        <dbReference type="EMBL" id="GAA2521518.1"/>
    </source>
</evidence>
<evidence type="ECO:0000313" key="2">
    <source>
        <dbReference type="Proteomes" id="UP001501095"/>
    </source>
</evidence>
<sequence>MGATAVVISGIALLVSLASYYRSVRNDRRDISLKLHETLIDPKLQSGRKVLHEMQDVASLTAEEYELANKALATLDIAGFYCAKKYVSEKDFLDLWAPALVTLKPSAAPFLAHRDAQRPKPVWPYYRRLTERAEDYLGAGE</sequence>
<evidence type="ECO:0008006" key="3">
    <source>
        <dbReference type="Google" id="ProtNLM"/>
    </source>
</evidence>
<proteinExistence type="predicted"/>
<protein>
    <recommendedName>
        <fullName evidence="3">Secreted protein</fullName>
    </recommendedName>
</protein>
<accession>A0ABN3NGK5</accession>